<dbReference type="SUPFAM" id="SSF46785">
    <property type="entry name" value="Winged helix' DNA-binding domain"/>
    <property type="match status" value="1"/>
</dbReference>
<accession>A0AAC9LC70</accession>
<keyword evidence="3" id="KW-1185">Reference proteome</keyword>
<dbReference type="KEGG" id="acad:UA74_08420"/>
<dbReference type="Gene3D" id="1.10.10.10">
    <property type="entry name" value="Winged helix-like DNA-binding domain superfamily/Winged helix DNA-binding domain"/>
    <property type="match status" value="1"/>
</dbReference>
<dbReference type="InterPro" id="IPR000600">
    <property type="entry name" value="ROK"/>
</dbReference>
<dbReference type="SUPFAM" id="SSF53067">
    <property type="entry name" value="Actin-like ATPase domain"/>
    <property type="match status" value="1"/>
</dbReference>
<proteinExistence type="inferred from homology"/>
<dbReference type="InterPro" id="IPR036390">
    <property type="entry name" value="WH_DNA-bd_sf"/>
</dbReference>
<name>A0AAC9LC70_9PSEU</name>
<evidence type="ECO:0000313" key="3">
    <source>
        <dbReference type="Proteomes" id="UP000185511"/>
    </source>
</evidence>
<gene>
    <name evidence="2" type="ORF">UA74_08420</name>
</gene>
<dbReference type="InterPro" id="IPR043129">
    <property type="entry name" value="ATPase_NBD"/>
</dbReference>
<comment type="similarity">
    <text evidence="1">Belongs to the ROK (NagC/XylR) family.</text>
</comment>
<dbReference type="EMBL" id="CP016076">
    <property type="protein sequence ID" value="APU13750.1"/>
    <property type="molecule type" value="Genomic_DNA"/>
</dbReference>
<reference evidence="3" key="1">
    <citation type="submission" date="2016-06" db="EMBL/GenBank/DDBJ databases">
        <title>Complete genome sequence of Actinoalloteichus fjordicus DSM 46855 (=ADI127-17), type strain of the new species Actinoalloteichus fjordicus.</title>
        <authorList>
            <person name="Ruckert C."/>
            <person name="Nouioui I."/>
            <person name="Willmese J."/>
            <person name="van Wezel G."/>
            <person name="Klenk H.-P."/>
            <person name="Kalinowski J."/>
            <person name="Zotchev S.B."/>
        </authorList>
    </citation>
    <scope>NUCLEOTIDE SEQUENCE [LARGE SCALE GENOMIC DNA]</scope>
    <source>
        <strain evidence="3">ADI127-7</strain>
    </source>
</reference>
<sequence length="387" mass="40039">MALGARPDGVRRHNRSTLLRRLHTLGAGSRTELAAELGLNRSTIKALVDGLAAAGLVTERAVAPNGTAGRPSLLVSPRPESLCVLAVDVAVERITVALVGFGGRILVGRHRPVQRGDTEPTVVIERVAAVAEALSLGGLRPAEVAVSVPGIVRRADGLVHEAPNLRWTEVPLGTLLGEALDLPVAVGNDADLGALAEHRRGAARGVGDVVYLSADIGVGGGVITGGLPLRGSTGHVGEVGHMVLRPGGRLCYCGCRGCWETEVGEQALSRALGLPADASRRRLVAELRTIAEKQDTMHGRLDEYAGWLGVGVVNLVNLLAPELVVLGGLLAALPPDLLAGVEARARDRSLVGRAAARSVRIRPAELGGQASLLGAAELAFERVIAAS</sequence>
<keyword evidence="2" id="KW-0808">Transferase</keyword>
<keyword evidence="2" id="KW-0418">Kinase</keyword>
<protein>
    <submittedName>
        <fullName evidence="2">Transcriptional regulator/sugar kinase</fullName>
    </submittedName>
</protein>
<dbReference type="PANTHER" id="PTHR18964">
    <property type="entry name" value="ROK (REPRESSOR, ORF, KINASE) FAMILY"/>
    <property type="match status" value="1"/>
</dbReference>
<dbReference type="GO" id="GO:0016301">
    <property type="term" value="F:kinase activity"/>
    <property type="evidence" value="ECO:0007669"/>
    <property type="project" value="UniProtKB-KW"/>
</dbReference>
<dbReference type="Pfam" id="PF00480">
    <property type="entry name" value="ROK"/>
    <property type="match status" value="1"/>
</dbReference>
<evidence type="ECO:0000313" key="2">
    <source>
        <dbReference type="EMBL" id="APU13750.1"/>
    </source>
</evidence>
<dbReference type="Gene3D" id="3.30.420.40">
    <property type="match status" value="2"/>
</dbReference>
<dbReference type="Proteomes" id="UP000185511">
    <property type="component" value="Chromosome"/>
</dbReference>
<dbReference type="PANTHER" id="PTHR18964:SF149">
    <property type="entry name" value="BIFUNCTIONAL UDP-N-ACETYLGLUCOSAMINE 2-EPIMERASE_N-ACETYLMANNOSAMINE KINASE"/>
    <property type="match status" value="1"/>
</dbReference>
<organism evidence="2 3">
    <name type="scientific">Actinoalloteichus fjordicus</name>
    <dbReference type="NCBI Taxonomy" id="1612552"/>
    <lineage>
        <taxon>Bacteria</taxon>
        <taxon>Bacillati</taxon>
        <taxon>Actinomycetota</taxon>
        <taxon>Actinomycetes</taxon>
        <taxon>Pseudonocardiales</taxon>
        <taxon>Pseudonocardiaceae</taxon>
        <taxon>Actinoalloteichus</taxon>
    </lineage>
</organism>
<dbReference type="AlphaFoldDB" id="A0AAC9LC70"/>
<dbReference type="InterPro" id="IPR036388">
    <property type="entry name" value="WH-like_DNA-bd_sf"/>
</dbReference>
<dbReference type="RefSeq" id="WP_075739781.1">
    <property type="nucleotide sequence ID" value="NZ_CP016076.1"/>
</dbReference>
<evidence type="ECO:0000256" key="1">
    <source>
        <dbReference type="ARBA" id="ARBA00006479"/>
    </source>
</evidence>